<comment type="similarity">
    <text evidence="1">Belongs to the ABC transporter superfamily.</text>
</comment>
<evidence type="ECO:0000256" key="3">
    <source>
        <dbReference type="ARBA" id="ARBA00022741"/>
    </source>
</evidence>
<dbReference type="GO" id="GO:0015658">
    <property type="term" value="F:branched-chain amino acid transmembrane transporter activity"/>
    <property type="evidence" value="ECO:0007669"/>
    <property type="project" value="InterPro"/>
</dbReference>
<dbReference type="GO" id="GO:0005524">
    <property type="term" value="F:ATP binding"/>
    <property type="evidence" value="ECO:0007669"/>
    <property type="project" value="UniProtKB-KW"/>
</dbReference>
<dbReference type="CDD" id="cd03224">
    <property type="entry name" value="ABC_TM1139_LivF_branched"/>
    <property type="match status" value="1"/>
</dbReference>
<dbReference type="InterPro" id="IPR030660">
    <property type="entry name" value="ABC_branched_ATPase_LivF/BraG"/>
</dbReference>
<comment type="caution">
    <text evidence="7">The sequence shown here is derived from an EMBL/GenBank/DDBJ whole genome shotgun (WGS) entry which is preliminary data.</text>
</comment>
<dbReference type="InterPro" id="IPR017871">
    <property type="entry name" value="ABC_transporter-like_CS"/>
</dbReference>
<name>A0A832EXN0_DESAE</name>
<dbReference type="PROSITE" id="PS50893">
    <property type="entry name" value="ABC_TRANSPORTER_2"/>
    <property type="match status" value="1"/>
</dbReference>
<keyword evidence="2" id="KW-0813">Transport</keyword>
<dbReference type="Pfam" id="PF00005">
    <property type="entry name" value="ABC_tran"/>
    <property type="match status" value="1"/>
</dbReference>
<dbReference type="EMBL" id="DTPL01000138">
    <property type="protein sequence ID" value="HGA37603.1"/>
    <property type="molecule type" value="Genomic_DNA"/>
</dbReference>
<organism evidence="7">
    <name type="scientific">Desulfurella acetivorans</name>
    <dbReference type="NCBI Taxonomy" id="33002"/>
    <lineage>
        <taxon>Bacteria</taxon>
        <taxon>Pseudomonadati</taxon>
        <taxon>Campylobacterota</taxon>
        <taxon>Desulfurellia</taxon>
        <taxon>Desulfurellales</taxon>
        <taxon>Desulfurellaceae</taxon>
        <taxon>Desulfurella</taxon>
    </lineage>
</organism>
<dbReference type="SMART" id="SM00382">
    <property type="entry name" value="AAA"/>
    <property type="match status" value="1"/>
</dbReference>
<evidence type="ECO:0000256" key="1">
    <source>
        <dbReference type="ARBA" id="ARBA00005417"/>
    </source>
</evidence>
<dbReference type="PANTHER" id="PTHR43820">
    <property type="entry name" value="HIGH-AFFINITY BRANCHED-CHAIN AMINO ACID TRANSPORT ATP-BINDING PROTEIN LIVF"/>
    <property type="match status" value="1"/>
</dbReference>
<gene>
    <name evidence="7" type="ORF">ENX80_02115</name>
</gene>
<proteinExistence type="inferred from homology"/>
<evidence type="ECO:0000259" key="6">
    <source>
        <dbReference type="PROSITE" id="PS50893"/>
    </source>
</evidence>
<dbReference type="InterPro" id="IPR027417">
    <property type="entry name" value="P-loop_NTPase"/>
</dbReference>
<dbReference type="PIRSF" id="PIRSF039137">
    <property type="entry name" value="ABC_branched_ATPase"/>
    <property type="match status" value="1"/>
</dbReference>
<dbReference type="PANTHER" id="PTHR43820:SF4">
    <property type="entry name" value="HIGH-AFFINITY BRANCHED-CHAIN AMINO ACID TRANSPORT ATP-BINDING PROTEIN LIVF"/>
    <property type="match status" value="1"/>
</dbReference>
<dbReference type="SUPFAM" id="SSF52540">
    <property type="entry name" value="P-loop containing nucleoside triphosphate hydrolases"/>
    <property type="match status" value="1"/>
</dbReference>
<keyword evidence="5" id="KW-0029">Amino-acid transport</keyword>
<evidence type="ECO:0000256" key="5">
    <source>
        <dbReference type="ARBA" id="ARBA00022970"/>
    </source>
</evidence>
<dbReference type="InterPro" id="IPR003439">
    <property type="entry name" value="ABC_transporter-like_ATP-bd"/>
</dbReference>
<evidence type="ECO:0000256" key="2">
    <source>
        <dbReference type="ARBA" id="ARBA00022448"/>
    </source>
</evidence>
<accession>A0A832EXN0</accession>
<dbReference type="PROSITE" id="PS00211">
    <property type="entry name" value="ABC_TRANSPORTER_1"/>
    <property type="match status" value="1"/>
</dbReference>
<dbReference type="Gene3D" id="3.40.50.300">
    <property type="entry name" value="P-loop containing nucleotide triphosphate hydrolases"/>
    <property type="match status" value="1"/>
</dbReference>
<dbReference type="GO" id="GO:0015807">
    <property type="term" value="P:L-amino acid transport"/>
    <property type="evidence" value="ECO:0007669"/>
    <property type="project" value="TreeGrafter"/>
</dbReference>
<dbReference type="GO" id="GO:0016887">
    <property type="term" value="F:ATP hydrolysis activity"/>
    <property type="evidence" value="ECO:0007669"/>
    <property type="project" value="InterPro"/>
</dbReference>
<protein>
    <submittedName>
        <fullName evidence="7">ABC transporter ATP-binding protein</fullName>
    </submittedName>
</protein>
<dbReference type="InterPro" id="IPR052156">
    <property type="entry name" value="BCAA_Transport_ATP-bd_LivF"/>
</dbReference>
<dbReference type="AlphaFoldDB" id="A0A832EXN0"/>
<reference evidence="7" key="1">
    <citation type="journal article" date="2020" name="mSystems">
        <title>Genome- and Community-Level Interaction Insights into Carbon Utilization and Element Cycling Functions of Hydrothermarchaeota in Hydrothermal Sediment.</title>
        <authorList>
            <person name="Zhou Z."/>
            <person name="Liu Y."/>
            <person name="Xu W."/>
            <person name="Pan J."/>
            <person name="Luo Z.H."/>
            <person name="Li M."/>
        </authorList>
    </citation>
    <scope>NUCLEOTIDE SEQUENCE [LARGE SCALE GENOMIC DNA]</scope>
    <source>
        <strain evidence="7">SpSt-972</strain>
    </source>
</reference>
<sequence length="233" mass="25935">MLKIRNLSVYYKLIHAVDNISFEVPEGKIVTLIGPNGAGKSSTLKSIVGLVPSSGEINFLSHNISKEKTYQRIKRGIALVPEGRKVFVNLTVLENLRIGAFNKLSAELEEKYERIFQIFPILKKRSKQYAGTLSGGEQQMLALGRALMSEPSLLMLDEPSLGLAPKVVQEVFEIIQHLNREGMTILLVEQNAAMALKIAHYGYVLETGKIVLENIADNLLQNEDVRKSYLGEV</sequence>
<feature type="domain" description="ABC transporter" evidence="6">
    <location>
        <begin position="2"/>
        <end position="232"/>
    </location>
</feature>
<evidence type="ECO:0000256" key="4">
    <source>
        <dbReference type="ARBA" id="ARBA00022840"/>
    </source>
</evidence>
<keyword evidence="4 7" id="KW-0067">ATP-binding</keyword>
<dbReference type="InterPro" id="IPR003593">
    <property type="entry name" value="AAA+_ATPase"/>
</dbReference>
<evidence type="ECO:0000313" key="7">
    <source>
        <dbReference type="EMBL" id="HGA37603.1"/>
    </source>
</evidence>
<keyword evidence="3" id="KW-0547">Nucleotide-binding</keyword>